<evidence type="ECO:0000313" key="1">
    <source>
        <dbReference type="EMBL" id="TQV78124.1"/>
    </source>
</evidence>
<dbReference type="Proteomes" id="UP000319732">
    <property type="component" value="Unassembled WGS sequence"/>
</dbReference>
<dbReference type="EMBL" id="VHSG01000013">
    <property type="protein sequence ID" value="TQV78124.1"/>
    <property type="molecule type" value="Genomic_DNA"/>
</dbReference>
<dbReference type="Gene3D" id="1.20.1260.10">
    <property type="match status" value="1"/>
</dbReference>
<evidence type="ECO:0000313" key="2">
    <source>
        <dbReference type="Proteomes" id="UP000319732"/>
    </source>
</evidence>
<comment type="caution">
    <text evidence="1">The sequence shown here is derived from an EMBL/GenBank/DDBJ whole genome shotgun (WGS) entry which is preliminary data.</text>
</comment>
<proteinExistence type="predicted"/>
<dbReference type="InterPro" id="IPR010386">
    <property type="entry name" value="tRNA-Hydrxlase_MiaE"/>
</dbReference>
<gene>
    <name evidence="1" type="ORF">FKG94_13680</name>
</gene>
<dbReference type="RefSeq" id="WP_142904903.1">
    <property type="nucleotide sequence ID" value="NZ_ML660094.1"/>
</dbReference>
<accession>A0A545TLQ5</accession>
<dbReference type="InterPro" id="IPR012347">
    <property type="entry name" value="Ferritin-like"/>
</dbReference>
<dbReference type="GO" id="GO:0045301">
    <property type="term" value="F:tRNA 2-(methylsulfanyl)-N(6)-isopentenyladenosine(37) hydroxylase activity"/>
    <property type="evidence" value="ECO:0007669"/>
    <property type="project" value="InterPro"/>
</dbReference>
<dbReference type="PIRSF" id="PIRSF020736">
    <property type="entry name" value="MiaE"/>
    <property type="match status" value="1"/>
</dbReference>
<dbReference type="SUPFAM" id="SSF47240">
    <property type="entry name" value="Ferritin-like"/>
    <property type="match status" value="1"/>
</dbReference>
<keyword evidence="2" id="KW-1185">Reference proteome</keyword>
<dbReference type="PANTHER" id="PTHR42637">
    <property type="entry name" value="TRNA-(MS[2]IO[6]A)-HYDROXYLASE"/>
    <property type="match status" value="1"/>
</dbReference>
<dbReference type="InterPro" id="IPR009078">
    <property type="entry name" value="Ferritin-like_SF"/>
</dbReference>
<protein>
    <submittedName>
        <fullName evidence="1">tRNA-(Ms[2]io[6]A)-hydroxylase</fullName>
    </submittedName>
</protein>
<name>A0A545TLQ5_9GAMM</name>
<dbReference type="CDD" id="cd07910">
    <property type="entry name" value="MiaE"/>
    <property type="match status" value="1"/>
</dbReference>
<dbReference type="GO" id="GO:0006400">
    <property type="term" value="P:tRNA modification"/>
    <property type="evidence" value="ECO:0007669"/>
    <property type="project" value="InterPro"/>
</dbReference>
<dbReference type="OrthoDB" id="9802518at2"/>
<dbReference type="AlphaFoldDB" id="A0A545TLQ5"/>
<organism evidence="1 2">
    <name type="scientific">Exilibacterium tricleocarpae</name>
    <dbReference type="NCBI Taxonomy" id="2591008"/>
    <lineage>
        <taxon>Bacteria</taxon>
        <taxon>Pseudomonadati</taxon>
        <taxon>Pseudomonadota</taxon>
        <taxon>Gammaproteobacteria</taxon>
        <taxon>Cellvibrionales</taxon>
        <taxon>Cellvibrionaceae</taxon>
        <taxon>Exilibacterium</taxon>
    </lineage>
</organism>
<dbReference type="Pfam" id="PF06175">
    <property type="entry name" value="MiaE"/>
    <property type="match status" value="1"/>
</dbReference>
<reference evidence="1 2" key="1">
    <citation type="submission" date="2019-06" db="EMBL/GenBank/DDBJ databases">
        <title>Whole genome sequence for Cellvibrionaceae sp. R142.</title>
        <authorList>
            <person name="Wang G."/>
        </authorList>
    </citation>
    <scope>NUCLEOTIDE SEQUENCE [LARGE SCALE GENOMIC DNA]</scope>
    <source>
        <strain evidence="1 2">R142</strain>
    </source>
</reference>
<sequence>MTPIDHIVQFLRCETPDDWIATALENPALLLIDHANCEKKAASTAMNLMYRYVDDFELLNKMSRLAREELRHFEQVIALMEKRGIDYRQISASRYAAELRKSVRSTEPGRLIDTLIVGAVIEARSCERFAKLAPHLDEELKTFYLSLLKSEARHYQDYLGLAEKVAAGESIAARIDTFLAVEQSLVLQGDREFRFHSGPLVCDRVCE</sequence>
<dbReference type="PANTHER" id="PTHR42637:SF1">
    <property type="entry name" value="TRNA 2-(METHYLSULFANYL)-N(6)-ISOPENTENYLADENOSINE(37) HYDROXYLASE"/>
    <property type="match status" value="1"/>
</dbReference>